<dbReference type="RefSeq" id="WP_043869020.1">
    <property type="nucleotide sequence ID" value="NZ_CP004393.1"/>
</dbReference>
<dbReference type="SUPFAM" id="SSF54593">
    <property type="entry name" value="Glyoxalase/Bleomycin resistance protein/Dihydroxybiphenyl dioxygenase"/>
    <property type="match status" value="1"/>
</dbReference>
<evidence type="ECO:0000259" key="1">
    <source>
        <dbReference type="Pfam" id="PF06983"/>
    </source>
</evidence>
<evidence type="ECO:0000313" key="2">
    <source>
        <dbReference type="EMBL" id="AJE46065.1"/>
    </source>
</evidence>
<accession>A0A0B5DY28</accession>
<dbReference type="Gene3D" id="3.10.180.10">
    <property type="entry name" value="2,3-Dihydroxybiphenyl 1,2-Dioxygenase, domain 1"/>
    <property type="match status" value="1"/>
</dbReference>
<feature type="domain" description="PhnB-like" evidence="1">
    <location>
        <begin position="2"/>
        <end position="128"/>
    </location>
</feature>
<dbReference type="EMBL" id="CP004393">
    <property type="protein sequence ID" value="AJE46065.1"/>
    <property type="molecule type" value="Genomic_DNA"/>
</dbReference>
<keyword evidence="3" id="KW-1185">Reference proteome</keyword>
<name>A0A0B5DY28_9RHOB</name>
<dbReference type="OrthoDB" id="9795306at2"/>
<dbReference type="HOGENOM" id="CLU_046006_17_3_5"/>
<dbReference type="CDD" id="cd06588">
    <property type="entry name" value="PhnB_like"/>
    <property type="match status" value="1"/>
</dbReference>
<gene>
    <name evidence="2" type="ORF">P73_1350</name>
</gene>
<dbReference type="PANTHER" id="PTHR33990">
    <property type="entry name" value="PROTEIN YJDN-RELATED"/>
    <property type="match status" value="1"/>
</dbReference>
<dbReference type="Pfam" id="PF06983">
    <property type="entry name" value="3-dmu-9_3-mt"/>
    <property type="match status" value="1"/>
</dbReference>
<dbReference type="Proteomes" id="UP000031521">
    <property type="component" value="Chromosome"/>
</dbReference>
<proteinExistence type="predicted"/>
<dbReference type="KEGG" id="cid:P73_1350"/>
<protein>
    <recommendedName>
        <fullName evidence="1">PhnB-like domain-containing protein</fullName>
    </recommendedName>
</protein>
<reference evidence="2 3" key="1">
    <citation type="journal article" date="2014" name="Int. J. Syst. Evol. Microbiol.">
        <title>Celeribacter indicus sp. nov., a polycyclic aromatic hydrocarbon-degrading bacterium from deep-sea sediment and reclassification of Huaishuia halophila as Celeribacter halophilus comb. nov.</title>
        <authorList>
            <person name="Lai Q."/>
            <person name="Cao J."/>
            <person name="Yuan J."/>
            <person name="Li F."/>
            <person name="Shao Z."/>
        </authorList>
    </citation>
    <scope>NUCLEOTIDE SEQUENCE [LARGE SCALE GENOMIC DNA]</scope>
    <source>
        <strain evidence="2">P73</strain>
    </source>
</reference>
<dbReference type="STRING" id="1208324.P73_1350"/>
<dbReference type="PANTHER" id="PTHR33990:SF1">
    <property type="entry name" value="PROTEIN YJDN"/>
    <property type="match status" value="1"/>
</dbReference>
<organism evidence="2 3">
    <name type="scientific">Celeribacter indicus</name>
    <dbReference type="NCBI Taxonomy" id="1208324"/>
    <lineage>
        <taxon>Bacteria</taxon>
        <taxon>Pseudomonadati</taxon>
        <taxon>Pseudomonadota</taxon>
        <taxon>Alphaproteobacteria</taxon>
        <taxon>Rhodobacterales</taxon>
        <taxon>Roseobacteraceae</taxon>
        <taxon>Celeribacter</taxon>
    </lineage>
</organism>
<dbReference type="InterPro" id="IPR028973">
    <property type="entry name" value="PhnB-like"/>
</dbReference>
<evidence type="ECO:0000313" key="3">
    <source>
        <dbReference type="Proteomes" id="UP000031521"/>
    </source>
</evidence>
<dbReference type="InterPro" id="IPR029068">
    <property type="entry name" value="Glyas_Bleomycin-R_OHBP_Dase"/>
</dbReference>
<dbReference type="AlphaFoldDB" id="A0A0B5DY28"/>
<sequence>MITPYLHFPGTCRAAMTAYRDILGGDLEIMGYNQMPEVPPELAASEAVMHAALTSPHGALMASDFPPGVPGVSQAAVSVTLSTGEAEESRRIFEALGEDGIKVQPFQETFFSPGFGMVKDRFGTHWIVLTTPASAPAVEPA</sequence>